<keyword evidence="1" id="KW-1133">Transmembrane helix</keyword>
<feature type="transmembrane region" description="Helical" evidence="1">
    <location>
        <begin position="145"/>
        <end position="166"/>
    </location>
</feature>
<keyword evidence="1" id="KW-0472">Membrane</keyword>
<feature type="transmembrane region" description="Helical" evidence="1">
    <location>
        <begin position="83"/>
        <end position="104"/>
    </location>
</feature>
<proteinExistence type="predicted"/>
<sequence length="255" mass="27920">MKAKAFFKSAVSSRVELQLIPEERRAARCSLIDPDTRWWRKNRTRRIAAYLCIALGIVAGFVGSWGMFGMGMDDDAVWVPQGVALAGIITSIPLIVGGSLIYGFGVDEEGPTSRMVIWSLPVYFIANGTGSILGAYQAFGGLDVGHAIFVIFIVGGIVAVLLIEVLRRRSHLASRLRERVERSGVTTSGIVTRAKSYSLNYRPVTRVTVRFTDTNGQPRWASQTVSGNISKGSQLKVRYLPGELSRKAAVTVREQ</sequence>
<dbReference type="AlphaFoldDB" id="A0A1J6HV74"/>
<evidence type="ECO:0000313" key="3">
    <source>
        <dbReference type="Proteomes" id="UP000182985"/>
    </source>
</evidence>
<feature type="transmembrane region" description="Helical" evidence="1">
    <location>
        <begin position="47"/>
        <end position="68"/>
    </location>
</feature>
<protein>
    <recommendedName>
        <fullName evidence="4">DUF3592 domain-containing protein</fullName>
    </recommendedName>
</protein>
<dbReference type="EMBL" id="MOEC01000020">
    <property type="protein sequence ID" value="OIS92095.1"/>
    <property type="molecule type" value="Genomic_DNA"/>
</dbReference>
<organism evidence="2 3">
    <name type="scientific">Brucella cytisi</name>
    <dbReference type="NCBI Taxonomy" id="407152"/>
    <lineage>
        <taxon>Bacteria</taxon>
        <taxon>Pseudomonadati</taxon>
        <taxon>Pseudomonadota</taxon>
        <taxon>Alphaproteobacteria</taxon>
        <taxon>Hyphomicrobiales</taxon>
        <taxon>Brucellaceae</taxon>
        <taxon>Brucella/Ochrobactrum group</taxon>
        <taxon>Brucella</taxon>
    </lineage>
</organism>
<feature type="transmembrane region" description="Helical" evidence="1">
    <location>
        <begin position="116"/>
        <end position="139"/>
    </location>
</feature>
<dbReference type="Proteomes" id="UP000182985">
    <property type="component" value="Unassembled WGS sequence"/>
</dbReference>
<evidence type="ECO:0000313" key="2">
    <source>
        <dbReference type="EMBL" id="OIS92095.1"/>
    </source>
</evidence>
<keyword evidence="3" id="KW-1185">Reference proteome</keyword>
<name>A0A1J6HV74_9HYPH</name>
<reference evidence="2 3" key="1">
    <citation type="submission" date="2016-10" db="EMBL/GenBank/DDBJ databases">
        <title>The Draft Genome Sequence of the Potato Rhizosphere Bacteria Ochrobactrum sp. IPA7.2.</title>
        <authorList>
            <person name="Gogoleva N.E."/>
            <person name="Khlopko Y.A."/>
            <person name="Burygin G.L."/>
            <person name="Plotnikov A.O."/>
        </authorList>
    </citation>
    <scope>NUCLEOTIDE SEQUENCE [LARGE SCALE GENOMIC DNA]</scope>
    <source>
        <strain evidence="2 3">IPA7.2</strain>
    </source>
</reference>
<evidence type="ECO:0000256" key="1">
    <source>
        <dbReference type="SAM" id="Phobius"/>
    </source>
</evidence>
<comment type="caution">
    <text evidence="2">The sequence shown here is derived from an EMBL/GenBank/DDBJ whole genome shotgun (WGS) entry which is preliminary data.</text>
</comment>
<keyword evidence="1" id="KW-0812">Transmembrane</keyword>
<evidence type="ECO:0008006" key="4">
    <source>
        <dbReference type="Google" id="ProtNLM"/>
    </source>
</evidence>
<gene>
    <name evidence="2" type="ORF">BLA27_18500</name>
</gene>
<accession>A0A1J6HV74</accession>